<evidence type="ECO:0000256" key="6">
    <source>
        <dbReference type="SAM" id="MobiDB-lite"/>
    </source>
</evidence>
<sequence>MSDPPVPPITPRHNAAPSHGTEEGSARPSQFAHLSVTRFSDLIRNIDSASAGPAGNKRRRTEAPSVGSTSLNRPVGKPLGIADWAKAKADLRLERRGVVEPLRRSAGAKGKAASASQSAASTSSSYAPFSKARLLERIATYSLSTYNVRVSIASKTSAAITSEQGQQAIASLGRWLEPIGPALNGWVHLPPRSTAQNSETGAKNKLHCPTCGSSNTIADQITDLEPLFKQVQSLQSGHQAWCPWTRRSCHPSLYSLQSVEEDFVGRLSRTKARRVFRELATSIDVAADVSVVRPAGLSEEDLMALQAALTVPGLASRSSVAAGSSGEVEVSPPPSAPAIQLALCGWLPVSHTSSTTASSSSSITKRPRSSISSSSVLQCRSCSRKLTTGSSNRAAPVDPVREHRRFCPWVQADVQADTYLPSFKSVLEVARPSVDEVDETDLQNDGAAMLKAFQDAQQQPLRSASIKPSHPGWQINLRALLPSPGPASLESSTAAELPAGGSATLYSIESVIGTDEGPDGPDSSFDVSARSARSGGTVKRKRTSEILREARSLLFGTGGGSATTSRTA</sequence>
<evidence type="ECO:0000256" key="2">
    <source>
        <dbReference type="ARBA" id="ARBA00022723"/>
    </source>
</evidence>
<evidence type="ECO:0000256" key="3">
    <source>
        <dbReference type="ARBA" id="ARBA00022771"/>
    </source>
</evidence>
<dbReference type="GO" id="GO:0008270">
    <property type="term" value="F:zinc ion binding"/>
    <property type="evidence" value="ECO:0007669"/>
    <property type="project" value="UniProtKB-KW"/>
</dbReference>
<feature type="domain" description="C3HC-type" evidence="7">
    <location>
        <begin position="128"/>
        <end position="270"/>
    </location>
</feature>
<dbReference type="Pfam" id="PF07967">
    <property type="entry name" value="zf-C3HC"/>
    <property type="match status" value="1"/>
</dbReference>
<reference evidence="9 10" key="1">
    <citation type="journal article" date="2018" name="Mol. Biol. Evol.">
        <title>Broad Genomic Sampling Reveals a Smut Pathogenic Ancestry of the Fungal Clade Ustilaginomycotina.</title>
        <authorList>
            <person name="Kijpornyongpan T."/>
            <person name="Mondo S.J."/>
            <person name="Barry K."/>
            <person name="Sandor L."/>
            <person name="Lee J."/>
            <person name="Lipzen A."/>
            <person name="Pangilinan J."/>
            <person name="LaButti K."/>
            <person name="Hainaut M."/>
            <person name="Henrissat B."/>
            <person name="Grigoriev I.V."/>
            <person name="Spatafora J.W."/>
            <person name="Aime M.C."/>
        </authorList>
    </citation>
    <scope>NUCLEOTIDE SEQUENCE [LARGE SCALE GENOMIC DNA]</scope>
    <source>
        <strain evidence="9 10">MCA 4718</strain>
    </source>
</reference>
<evidence type="ECO:0000259" key="8">
    <source>
        <dbReference type="Pfam" id="PF08600"/>
    </source>
</evidence>
<keyword evidence="4" id="KW-0862">Zinc</keyword>
<dbReference type="EMBL" id="KZ819334">
    <property type="protein sequence ID" value="PWN18758.1"/>
    <property type="molecule type" value="Genomic_DNA"/>
</dbReference>
<keyword evidence="2" id="KW-0479">Metal-binding</keyword>
<keyword evidence="10" id="KW-1185">Reference proteome</keyword>
<dbReference type="PANTHER" id="PTHR15835">
    <property type="entry name" value="NUCLEAR-INTERACTING PARTNER OF ALK"/>
    <property type="match status" value="1"/>
</dbReference>
<feature type="compositionally biased region" description="Pro residues" evidence="6">
    <location>
        <begin position="1"/>
        <end position="10"/>
    </location>
</feature>
<organism evidence="9 10">
    <name type="scientific">Pseudomicrostroma glucosiphilum</name>
    <dbReference type="NCBI Taxonomy" id="1684307"/>
    <lineage>
        <taxon>Eukaryota</taxon>
        <taxon>Fungi</taxon>
        <taxon>Dikarya</taxon>
        <taxon>Basidiomycota</taxon>
        <taxon>Ustilaginomycotina</taxon>
        <taxon>Exobasidiomycetes</taxon>
        <taxon>Microstromatales</taxon>
        <taxon>Microstromatales incertae sedis</taxon>
        <taxon>Pseudomicrostroma</taxon>
    </lineage>
</organism>
<feature type="region of interest" description="Disordered" evidence="6">
    <location>
        <begin position="513"/>
        <end position="543"/>
    </location>
</feature>
<dbReference type="InterPro" id="IPR013909">
    <property type="entry name" value="NuBaID_C"/>
</dbReference>
<dbReference type="Pfam" id="PF08600">
    <property type="entry name" value="NuBaID_C"/>
    <property type="match status" value="1"/>
</dbReference>
<dbReference type="PANTHER" id="PTHR15835:SF6">
    <property type="entry name" value="ZINC FINGER C3HC-TYPE PROTEIN 1"/>
    <property type="match status" value="1"/>
</dbReference>
<dbReference type="RefSeq" id="XP_025345918.1">
    <property type="nucleotide sequence ID" value="XM_025495402.1"/>
</dbReference>
<evidence type="ECO:0000313" key="10">
    <source>
        <dbReference type="Proteomes" id="UP000245942"/>
    </source>
</evidence>
<dbReference type="GO" id="GO:0005634">
    <property type="term" value="C:nucleus"/>
    <property type="evidence" value="ECO:0007669"/>
    <property type="project" value="UniProtKB-SubCell"/>
</dbReference>
<evidence type="ECO:0000256" key="1">
    <source>
        <dbReference type="ARBA" id="ARBA00004123"/>
    </source>
</evidence>
<evidence type="ECO:0000259" key="7">
    <source>
        <dbReference type="Pfam" id="PF07967"/>
    </source>
</evidence>
<feature type="domain" description="NuBaID C-terminal" evidence="8">
    <location>
        <begin position="338"/>
        <end position="418"/>
    </location>
</feature>
<dbReference type="GeneID" id="37017136"/>
<name>A0A316U1N2_9BASI</name>
<dbReference type="InterPro" id="IPR012935">
    <property type="entry name" value="NuBaID_N"/>
</dbReference>
<evidence type="ECO:0008006" key="11">
    <source>
        <dbReference type="Google" id="ProtNLM"/>
    </source>
</evidence>
<feature type="region of interest" description="Disordered" evidence="6">
    <location>
        <begin position="47"/>
        <end position="74"/>
    </location>
</feature>
<evidence type="ECO:0000256" key="5">
    <source>
        <dbReference type="ARBA" id="ARBA00023242"/>
    </source>
</evidence>
<feature type="region of interest" description="Disordered" evidence="6">
    <location>
        <begin position="1"/>
        <end position="33"/>
    </location>
</feature>
<dbReference type="Proteomes" id="UP000245942">
    <property type="component" value="Unassembled WGS sequence"/>
</dbReference>
<dbReference type="AlphaFoldDB" id="A0A316U1N2"/>
<gene>
    <name evidence="9" type="ORF">BCV69DRAFT_62098</name>
</gene>
<evidence type="ECO:0000313" key="9">
    <source>
        <dbReference type="EMBL" id="PWN18758.1"/>
    </source>
</evidence>
<comment type="subcellular location">
    <subcellularLocation>
        <location evidence="1">Nucleus</location>
    </subcellularLocation>
</comment>
<proteinExistence type="predicted"/>
<dbReference type="OrthoDB" id="2592092at2759"/>
<keyword evidence="3" id="KW-0863">Zinc-finger</keyword>
<evidence type="ECO:0000256" key="4">
    <source>
        <dbReference type="ARBA" id="ARBA00022833"/>
    </source>
</evidence>
<protein>
    <recommendedName>
        <fullName evidence="11">Zf-C3HC-domain-containing protein</fullName>
    </recommendedName>
</protein>
<keyword evidence="5" id="KW-0539">Nucleus</keyword>
<accession>A0A316U1N2</accession>